<feature type="domain" description="Calcineurin-like phosphoesterase" evidence="3">
    <location>
        <begin position="1"/>
        <end position="157"/>
    </location>
</feature>
<dbReference type="Pfam" id="PF12850">
    <property type="entry name" value="Metallophos_2"/>
    <property type="match status" value="1"/>
</dbReference>
<dbReference type="GO" id="GO:0016787">
    <property type="term" value="F:hydrolase activity"/>
    <property type="evidence" value="ECO:0007669"/>
    <property type="project" value="UniProtKB-UniRule"/>
</dbReference>
<dbReference type="CDD" id="cd00841">
    <property type="entry name" value="MPP_YfcE"/>
    <property type="match status" value="1"/>
</dbReference>
<dbReference type="InterPro" id="IPR041802">
    <property type="entry name" value="MPP_YfcE"/>
</dbReference>
<gene>
    <name evidence="4" type="primary">yfcE</name>
    <name evidence="4" type="ORF">EHSB41UT_01562</name>
</gene>
<dbReference type="EMBL" id="FWPT01000003">
    <property type="protein sequence ID" value="SMA43148.1"/>
    <property type="molecule type" value="Genomic_DNA"/>
</dbReference>
<dbReference type="InterPro" id="IPR029052">
    <property type="entry name" value="Metallo-depent_PP-like"/>
</dbReference>
<dbReference type="InterPro" id="IPR024654">
    <property type="entry name" value="Calcineurin-like_PHP_lpxH"/>
</dbReference>
<dbReference type="AlphaFoldDB" id="A0A1X7AHM3"/>
<accession>A0A1X7AHM3</accession>
<sequence>MKLMLISDIHGSPSGLEQALKLSDREQATRIIVLGDLLNPGPRNPLSPDYDPQAVAALLNTNAARITCVRGNCDSEVDQMLIDVPVMGDYALVLVDNRQLFLTHGHLWHPDKLPYLNKGDVFCFGHTHIPVLEQHQGITLFNPGSVTLPKGGSQASVGWYEDGRLWITDLQGQCLMEGDAISA</sequence>
<keyword evidence="2" id="KW-0479">Metal-binding</keyword>
<dbReference type="InterPro" id="IPR000979">
    <property type="entry name" value="Phosphodiesterase_MJ0936/Vps29"/>
</dbReference>
<dbReference type="Gene3D" id="3.60.21.10">
    <property type="match status" value="1"/>
</dbReference>
<evidence type="ECO:0000256" key="2">
    <source>
        <dbReference type="RuleBase" id="RU362039"/>
    </source>
</evidence>
<dbReference type="RefSeq" id="WP_087108548.1">
    <property type="nucleotide sequence ID" value="NZ_CBCSCN010000008.1"/>
</dbReference>
<name>A0A1X7AHM3_9GAMM</name>
<dbReference type="OrthoDB" id="9800565at2"/>
<dbReference type="SUPFAM" id="SSF56300">
    <property type="entry name" value="Metallo-dependent phosphatases"/>
    <property type="match status" value="1"/>
</dbReference>
<evidence type="ECO:0000259" key="3">
    <source>
        <dbReference type="Pfam" id="PF12850"/>
    </source>
</evidence>
<keyword evidence="4" id="KW-0378">Hydrolase</keyword>
<dbReference type="GO" id="GO:0046872">
    <property type="term" value="F:metal ion binding"/>
    <property type="evidence" value="ECO:0007669"/>
    <property type="project" value="UniProtKB-KW"/>
</dbReference>
<protein>
    <recommendedName>
        <fullName evidence="2">Phosphoesterase</fullName>
        <ecNumber evidence="2">3.1.4.-</ecNumber>
    </recommendedName>
</protein>
<comment type="cofactor">
    <cofactor evidence="2">
        <name>a divalent metal cation</name>
        <dbReference type="ChEBI" id="CHEBI:60240"/>
    </cofactor>
</comment>
<evidence type="ECO:0000313" key="5">
    <source>
        <dbReference type="Proteomes" id="UP000196573"/>
    </source>
</evidence>
<dbReference type="NCBIfam" id="TIGR00040">
    <property type="entry name" value="yfcE"/>
    <property type="match status" value="1"/>
</dbReference>
<comment type="similarity">
    <text evidence="1 2">Belongs to the metallophosphoesterase superfamily. YfcE family.</text>
</comment>
<proteinExistence type="inferred from homology"/>
<dbReference type="Proteomes" id="UP000196573">
    <property type="component" value="Unassembled WGS sequence"/>
</dbReference>
<reference evidence="4 5" key="1">
    <citation type="submission" date="2017-03" db="EMBL/GenBank/DDBJ databases">
        <authorList>
            <person name="Afonso C.L."/>
            <person name="Miller P.J."/>
            <person name="Scott M.A."/>
            <person name="Spackman E."/>
            <person name="Goraichik I."/>
            <person name="Dimitrov K.M."/>
            <person name="Suarez D.L."/>
            <person name="Swayne D.E."/>
        </authorList>
    </citation>
    <scope>NUCLEOTIDE SEQUENCE [LARGE SCALE GENOMIC DNA]</scope>
    <source>
        <strain evidence="4">SB41UT1</strain>
    </source>
</reference>
<dbReference type="EC" id="3.1.4.-" evidence="2"/>
<evidence type="ECO:0000313" key="4">
    <source>
        <dbReference type="EMBL" id="SMA43148.1"/>
    </source>
</evidence>
<keyword evidence="5" id="KW-1185">Reference proteome</keyword>
<dbReference type="NCBIfam" id="NF006988">
    <property type="entry name" value="PRK09453.1"/>
    <property type="match status" value="1"/>
</dbReference>
<dbReference type="PANTHER" id="PTHR11124">
    <property type="entry name" value="VACUOLAR SORTING PROTEIN VPS29"/>
    <property type="match status" value="1"/>
</dbReference>
<evidence type="ECO:0000256" key="1">
    <source>
        <dbReference type="ARBA" id="ARBA00008950"/>
    </source>
</evidence>
<organism evidence="4 5">
    <name type="scientific">Parendozoicomonas haliclonae</name>
    <dbReference type="NCBI Taxonomy" id="1960125"/>
    <lineage>
        <taxon>Bacteria</taxon>
        <taxon>Pseudomonadati</taxon>
        <taxon>Pseudomonadota</taxon>
        <taxon>Gammaproteobacteria</taxon>
        <taxon>Oceanospirillales</taxon>
        <taxon>Endozoicomonadaceae</taxon>
        <taxon>Parendozoicomonas</taxon>
    </lineage>
</organism>